<sequence>MLSRLVEPPLATLAAQLRSLGTLSEPEQQVLIAGVRDGLTQVAWRRVSRVVLLELNAARVTGQLTADDADGRWREWVARLAEPDGWERVAAPYPPLLPQLWTLIGNRCAAALRMADRFGRDRGRLGQLVGGALGELQAISTDAGDSHRGGESVTILRCTGGSVVYKPRSVRVDAALDRFLRQVLPDEPEPSRIRVPAVLPSPEDRYGWAEYVPHVYCADQEQLGTFYRNLGHWLAVMRALAGSDLHNENVVACGPVPVVVDCETLFTPPDTSRPSGFGEALDLAAAQTRQSLLRTGLLPGRQALLGWRGVDPSAAGFLPSEQPTVQVPTIADPGTDRARLTLTTGELPASANLPSPEPDLGGYWQAVVGGFSELTEVLHARDAHGELAPLLAEFADCPVRVVVRDTTAYTELGRMLWHPASLHDPPPARRRAAELLVQHAENRPGAPDAAAVVEAEIDELLDGDVPVFTTTPGTGVLTGPRGTTFGEPRDLVAETLHRWRQMRPEAERRVIRAAMVGAYLNDGWRPGQDRLPSVTPRADGLDRRRREQAATIVARIATEAIWGRDGSVTWVAPVRSSAGWAVQPLPTDLYGGGFGVAVVLAGYLREVSQSRADPVPGLTELLAAVVHTIRLAEDQQRRQQADAAALDIRIRPDPPGGYLGIGSRIWGWLLLHQLGVVPGDEARRRASGLAELLPAAAAADREHDLVTGSAGAIVPLLALADQVDAAPADAGAGTDSDSGPRLRALAGQLGDRLQASASRAGAGAGWPTDAYPDGIGGLSHGATGIGWALRRLADATGRAEFAELAEAAFTREASYFDPDEGAWRDAREGKRHGAAWCHGSVGIGIAADDLLGRRGSGRWEGVLRHAAAHAWADGFGWTHTLCHGDLGAWELLARASARGLGPPGVTAELVAARLLTTLEEHGPMSGMARDAFAPGLLAGEGGVAYQLLRLHPECDLPSVLLPVPASPGRPTGRPTGRS</sequence>
<dbReference type="InterPro" id="IPR017146">
    <property type="entry name" value="Lanti_2_LanM"/>
</dbReference>
<evidence type="ECO:0000313" key="2">
    <source>
        <dbReference type="EMBL" id="QSB17394.1"/>
    </source>
</evidence>
<dbReference type="CDD" id="cd04792">
    <property type="entry name" value="LanM-like"/>
    <property type="match status" value="1"/>
</dbReference>
<dbReference type="Proteomes" id="UP000662857">
    <property type="component" value="Chromosome"/>
</dbReference>
<gene>
    <name evidence="2" type="ORF">JQS43_17465</name>
</gene>
<dbReference type="SUPFAM" id="SSF158745">
    <property type="entry name" value="LanC-like"/>
    <property type="match status" value="1"/>
</dbReference>
<dbReference type="AlphaFoldDB" id="A0A895YHJ6"/>
<organism evidence="2 3">
    <name type="scientific">Natronosporangium hydrolyticum</name>
    <dbReference type="NCBI Taxonomy" id="2811111"/>
    <lineage>
        <taxon>Bacteria</taxon>
        <taxon>Bacillati</taxon>
        <taxon>Actinomycetota</taxon>
        <taxon>Actinomycetes</taxon>
        <taxon>Micromonosporales</taxon>
        <taxon>Micromonosporaceae</taxon>
        <taxon>Natronosporangium</taxon>
    </lineage>
</organism>
<dbReference type="GO" id="GO:0031179">
    <property type="term" value="P:peptide modification"/>
    <property type="evidence" value="ECO:0007669"/>
    <property type="project" value="InterPro"/>
</dbReference>
<name>A0A895YHJ6_9ACTN</name>
<proteinExistence type="predicted"/>
<evidence type="ECO:0000313" key="3">
    <source>
        <dbReference type="Proteomes" id="UP000662857"/>
    </source>
</evidence>
<dbReference type="EMBL" id="CP070499">
    <property type="protein sequence ID" value="QSB17394.1"/>
    <property type="molecule type" value="Genomic_DNA"/>
</dbReference>
<evidence type="ECO:0000259" key="1">
    <source>
        <dbReference type="Pfam" id="PF13575"/>
    </source>
</evidence>
<dbReference type="PRINTS" id="PR01950">
    <property type="entry name" value="LANCSUPER"/>
</dbReference>
<reference evidence="2" key="1">
    <citation type="submission" date="2021-02" db="EMBL/GenBank/DDBJ databases">
        <title>Natrosporangium hydrolyticum gen. nov., sp. nov, a haloalkaliphilic actinobacterium from a soda solonchak soil.</title>
        <authorList>
            <person name="Sorokin D.Y."/>
            <person name="Khijniak T.V."/>
            <person name="Zakharycheva A.P."/>
            <person name="Boueva O.V."/>
            <person name="Ariskina E.V."/>
            <person name="Hahnke R.L."/>
            <person name="Bunk B."/>
            <person name="Sproer C."/>
            <person name="Schumann P."/>
            <person name="Evtushenko L.I."/>
            <person name="Kublanov I.V."/>
        </authorList>
    </citation>
    <scope>NUCLEOTIDE SEQUENCE</scope>
    <source>
        <strain evidence="2">DSM 106523</strain>
    </source>
</reference>
<dbReference type="InterPro" id="IPR012341">
    <property type="entry name" value="6hp_glycosidase-like_sf"/>
</dbReference>
<feature type="domain" description="Lantibiotic biosynthesis protein dehydration" evidence="1">
    <location>
        <begin position="93"/>
        <end position="470"/>
    </location>
</feature>
<dbReference type="Pfam" id="PF13575">
    <property type="entry name" value="DUF4135"/>
    <property type="match status" value="1"/>
</dbReference>
<dbReference type="NCBIfam" id="TIGR03897">
    <property type="entry name" value="lanti_2_LanM"/>
    <property type="match status" value="1"/>
</dbReference>
<protein>
    <submittedName>
        <fullName evidence="2">Type 2 lantipeptide synthetase LanM family protein</fullName>
    </submittedName>
</protein>
<dbReference type="KEGG" id="nhy:JQS43_17465"/>
<dbReference type="InterPro" id="IPR025410">
    <property type="entry name" value="Lant_dehyd"/>
</dbReference>
<dbReference type="SMART" id="SM01260">
    <property type="entry name" value="LANC_like"/>
    <property type="match status" value="1"/>
</dbReference>
<accession>A0A895YHJ6</accession>
<dbReference type="PIRSF" id="PIRSF037228">
    <property type="entry name" value="Lant_mod_RumM"/>
    <property type="match status" value="1"/>
</dbReference>
<dbReference type="InterPro" id="IPR007822">
    <property type="entry name" value="LANC-like"/>
</dbReference>
<dbReference type="Pfam" id="PF05147">
    <property type="entry name" value="LANC_like"/>
    <property type="match status" value="1"/>
</dbReference>
<dbReference type="GO" id="GO:0005975">
    <property type="term" value="P:carbohydrate metabolic process"/>
    <property type="evidence" value="ECO:0007669"/>
    <property type="project" value="InterPro"/>
</dbReference>
<dbReference type="Gene3D" id="1.50.10.10">
    <property type="match status" value="1"/>
</dbReference>
<keyword evidence="3" id="KW-1185">Reference proteome</keyword>